<protein>
    <submittedName>
        <fullName evidence="1">Uncharacterized protein</fullName>
    </submittedName>
</protein>
<evidence type="ECO:0000313" key="1">
    <source>
        <dbReference type="EMBL" id="EXC06748.1"/>
    </source>
</evidence>
<comment type="caution">
    <text evidence="1">The sequence shown here is derived from an EMBL/GenBank/DDBJ whole genome shotgun (WGS) entry which is preliminary data.</text>
</comment>
<dbReference type="Gene3D" id="3.50.50.60">
    <property type="entry name" value="FAD/NAD(P)-binding domain"/>
    <property type="match status" value="1"/>
</dbReference>
<accession>A0A009QHP0</accession>
<dbReference type="Proteomes" id="UP000021108">
    <property type="component" value="Unassembled WGS sequence"/>
</dbReference>
<dbReference type="InterPro" id="IPR036188">
    <property type="entry name" value="FAD/NAD-bd_sf"/>
</dbReference>
<name>A0A009QHP0_ACIBA</name>
<dbReference type="AlphaFoldDB" id="A0A009QHP0"/>
<dbReference type="EMBL" id="JEXD01000020">
    <property type="protein sequence ID" value="EXC06748.1"/>
    <property type="molecule type" value="Genomic_DNA"/>
</dbReference>
<gene>
    <name evidence="1" type="ORF">J506_2402</name>
</gene>
<evidence type="ECO:0000313" key="2">
    <source>
        <dbReference type="Proteomes" id="UP000021108"/>
    </source>
</evidence>
<reference evidence="1 2" key="1">
    <citation type="submission" date="2014-02" db="EMBL/GenBank/DDBJ databases">
        <title>Comparative genomics and transcriptomics to identify genetic mechanisms underlying the emergence of carbapenem resistant Acinetobacter baumannii (CRAb).</title>
        <authorList>
            <person name="Harris A.D."/>
            <person name="Johnson K.J."/>
            <person name="George J."/>
            <person name="Shefchek K."/>
            <person name="Daugherty S.C."/>
            <person name="Parankush S."/>
            <person name="Sadzewicz L."/>
            <person name="Tallon L."/>
            <person name="Sengamalay N."/>
            <person name="Hazen T.H."/>
            <person name="Rasko D.A."/>
        </authorList>
    </citation>
    <scope>NUCLEOTIDE SEQUENCE [LARGE SCALE GENOMIC DNA]</scope>
    <source>
        <strain evidence="1 2">625974</strain>
    </source>
</reference>
<proteinExistence type="predicted"/>
<dbReference type="PATRIC" id="fig|1310607.3.peg.2331"/>
<organism evidence="1 2">
    <name type="scientific">Acinetobacter baumannii 625974</name>
    <dbReference type="NCBI Taxonomy" id="1310607"/>
    <lineage>
        <taxon>Bacteria</taxon>
        <taxon>Pseudomonadati</taxon>
        <taxon>Pseudomonadota</taxon>
        <taxon>Gammaproteobacteria</taxon>
        <taxon>Moraxellales</taxon>
        <taxon>Moraxellaceae</taxon>
        <taxon>Acinetobacter</taxon>
        <taxon>Acinetobacter calcoaceticus/baumannii complex</taxon>
    </lineage>
</organism>
<sequence>MDCILQTIWLVGYGEWTGMTSATLIGVSRTARAVVDEIVVYLAID</sequence>